<evidence type="ECO:0000313" key="3">
    <source>
        <dbReference type="Proteomes" id="UP001149090"/>
    </source>
</evidence>
<comment type="caution">
    <text evidence="2">The sequence shown here is derived from an EMBL/GenBank/DDBJ whole genome shotgun (WGS) entry which is preliminary data.</text>
</comment>
<reference evidence="2" key="1">
    <citation type="submission" date="2022-10" db="EMBL/GenBank/DDBJ databases">
        <title>Novel sulphate-reducing endosymbionts in the free-living metamonad Anaeramoeba.</title>
        <authorList>
            <person name="Jerlstrom-Hultqvist J."/>
            <person name="Cepicka I."/>
            <person name="Gallot-Lavallee L."/>
            <person name="Salas-Leiva D."/>
            <person name="Curtis B.A."/>
            <person name="Zahonova K."/>
            <person name="Pipaliya S."/>
            <person name="Dacks J."/>
            <person name="Roger A.J."/>
        </authorList>
    </citation>
    <scope>NUCLEOTIDE SEQUENCE</scope>
    <source>
        <strain evidence="2">BMAN</strain>
    </source>
</reference>
<name>A0A9Q0LU06_ANAIG</name>
<keyword evidence="3" id="KW-1185">Reference proteome</keyword>
<evidence type="ECO:0000256" key="1">
    <source>
        <dbReference type="SAM" id="Coils"/>
    </source>
</evidence>
<dbReference type="EMBL" id="JAPDFW010000044">
    <property type="protein sequence ID" value="KAJ5079007.1"/>
    <property type="molecule type" value="Genomic_DNA"/>
</dbReference>
<evidence type="ECO:0000313" key="2">
    <source>
        <dbReference type="EMBL" id="KAJ5079007.1"/>
    </source>
</evidence>
<gene>
    <name evidence="2" type="ORF">M0811_04730</name>
</gene>
<feature type="coiled-coil region" evidence="1">
    <location>
        <begin position="117"/>
        <end position="144"/>
    </location>
</feature>
<accession>A0A9Q0LU06</accession>
<sequence>MKITIDQFKQFIKTLKEEKDTWFNIILYSISFFYQEKLTKNIESKENENLSIDQILKLSNIKNLKQNWQQNKLSEITNLKQNIEKTLKVNIQMLDLINDLFPNQDEKDQTIIKWIKEELKEKTIDNLKKEIQKINIANDDDLNQTKKYLINFIDIFNPFFTKTFQRF</sequence>
<dbReference type="AlphaFoldDB" id="A0A9Q0LU06"/>
<organism evidence="2 3">
    <name type="scientific">Anaeramoeba ignava</name>
    <name type="common">Anaerobic marine amoeba</name>
    <dbReference type="NCBI Taxonomy" id="1746090"/>
    <lineage>
        <taxon>Eukaryota</taxon>
        <taxon>Metamonada</taxon>
        <taxon>Anaeramoebidae</taxon>
        <taxon>Anaeramoeba</taxon>
    </lineage>
</organism>
<dbReference type="Proteomes" id="UP001149090">
    <property type="component" value="Unassembled WGS sequence"/>
</dbReference>
<proteinExistence type="predicted"/>
<protein>
    <submittedName>
        <fullName evidence="2">Uncharacterized protein</fullName>
    </submittedName>
</protein>
<keyword evidence="1" id="KW-0175">Coiled coil</keyword>